<dbReference type="EMBL" id="FNPE01000018">
    <property type="protein sequence ID" value="SDZ33176.1"/>
    <property type="molecule type" value="Genomic_DNA"/>
</dbReference>
<evidence type="ECO:0000313" key="11">
    <source>
        <dbReference type="Proteomes" id="UP000183417"/>
    </source>
</evidence>
<accession>A0A1H3S567</accession>
<evidence type="ECO:0000256" key="9">
    <source>
        <dbReference type="SAM" id="MobiDB-lite"/>
    </source>
</evidence>
<name>A0A1H3S567_9BURK</name>
<dbReference type="InterPro" id="IPR003738">
    <property type="entry name" value="SRAP"/>
</dbReference>
<dbReference type="SUPFAM" id="SSF143081">
    <property type="entry name" value="BB1717-like"/>
    <property type="match status" value="1"/>
</dbReference>
<keyword evidence="7" id="KW-0456">Lyase</keyword>
<dbReference type="Pfam" id="PF02586">
    <property type="entry name" value="SRAP"/>
    <property type="match status" value="1"/>
</dbReference>
<dbReference type="Gene3D" id="3.90.1680.10">
    <property type="entry name" value="SOS response associated peptidase-like"/>
    <property type="match status" value="1"/>
</dbReference>
<keyword evidence="4 8" id="KW-0378">Hydrolase</keyword>
<keyword evidence="6" id="KW-0238">DNA-binding</keyword>
<evidence type="ECO:0000256" key="3">
    <source>
        <dbReference type="ARBA" id="ARBA00022763"/>
    </source>
</evidence>
<dbReference type="GO" id="GO:0003697">
    <property type="term" value="F:single-stranded DNA binding"/>
    <property type="evidence" value="ECO:0007669"/>
    <property type="project" value="InterPro"/>
</dbReference>
<dbReference type="EC" id="3.4.-.-" evidence="8"/>
<evidence type="ECO:0000256" key="7">
    <source>
        <dbReference type="ARBA" id="ARBA00023239"/>
    </source>
</evidence>
<gene>
    <name evidence="10" type="ORF">SAMN05421547_11856</name>
</gene>
<dbReference type="GO" id="GO:0006508">
    <property type="term" value="P:proteolysis"/>
    <property type="evidence" value="ECO:0007669"/>
    <property type="project" value="UniProtKB-KW"/>
</dbReference>
<proteinExistence type="inferred from homology"/>
<keyword evidence="3" id="KW-0227">DNA damage</keyword>
<evidence type="ECO:0000313" key="10">
    <source>
        <dbReference type="EMBL" id="SDZ33176.1"/>
    </source>
</evidence>
<dbReference type="GO" id="GO:0016829">
    <property type="term" value="F:lyase activity"/>
    <property type="evidence" value="ECO:0007669"/>
    <property type="project" value="UniProtKB-KW"/>
</dbReference>
<dbReference type="Proteomes" id="UP000183417">
    <property type="component" value="Unassembled WGS sequence"/>
</dbReference>
<evidence type="ECO:0000256" key="2">
    <source>
        <dbReference type="ARBA" id="ARBA00022670"/>
    </source>
</evidence>
<evidence type="ECO:0000256" key="8">
    <source>
        <dbReference type="RuleBase" id="RU364100"/>
    </source>
</evidence>
<evidence type="ECO:0000256" key="6">
    <source>
        <dbReference type="ARBA" id="ARBA00023125"/>
    </source>
</evidence>
<evidence type="ECO:0000256" key="1">
    <source>
        <dbReference type="ARBA" id="ARBA00008136"/>
    </source>
</evidence>
<comment type="similarity">
    <text evidence="1 8">Belongs to the SOS response-associated peptidase family.</text>
</comment>
<dbReference type="InterPro" id="IPR036590">
    <property type="entry name" value="SRAP-like"/>
</dbReference>
<organism evidence="10 11">
    <name type="scientific">Delftia lacustris</name>
    <dbReference type="NCBI Taxonomy" id="558537"/>
    <lineage>
        <taxon>Bacteria</taxon>
        <taxon>Pseudomonadati</taxon>
        <taxon>Pseudomonadota</taxon>
        <taxon>Betaproteobacteria</taxon>
        <taxon>Burkholderiales</taxon>
        <taxon>Comamonadaceae</taxon>
        <taxon>Delftia</taxon>
    </lineage>
</organism>
<dbReference type="PANTHER" id="PTHR13604:SF0">
    <property type="entry name" value="ABASIC SITE PROCESSING PROTEIN HMCES"/>
    <property type="match status" value="1"/>
</dbReference>
<dbReference type="GO" id="GO:0106300">
    <property type="term" value="P:protein-DNA covalent cross-linking repair"/>
    <property type="evidence" value="ECO:0007669"/>
    <property type="project" value="InterPro"/>
</dbReference>
<keyword evidence="2 8" id="KW-0645">Protease</keyword>
<sequence length="271" mass="30059">MRALSDRDHYRLTPDFALARRYHPRMSTHYESLSQADAYRDAFGVEAPAASERNMTPRKSGFFIRSAAVAADAATEQQEPSASDTPPAPAAPPARELVAAQWGLVPHWVKSASDGRLRALKLVNARSETVSTAQAFRDAWLNGQRCIVPMAAFFEDDYRNGKALPTRISRIDGKPMGVAGVWAQWTGPDGEVLLSYALLTVNANSHALLHRYQQPGAEKRMPAILNEGAYDAWLNARVEKAREFMRQYPSNWLTANPVERKADKRPPGLMG</sequence>
<feature type="compositionally biased region" description="Polar residues" evidence="9">
    <location>
        <begin position="75"/>
        <end position="84"/>
    </location>
</feature>
<dbReference type="GO" id="GO:0008233">
    <property type="term" value="F:peptidase activity"/>
    <property type="evidence" value="ECO:0007669"/>
    <property type="project" value="UniProtKB-KW"/>
</dbReference>
<keyword evidence="5" id="KW-0190">Covalent protein-DNA linkage</keyword>
<dbReference type="PANTHER" id="PTHR13604">
    <property type="entry name" value="DC12-RELATED"/>
    <property type="match status" value="1"/>
</dbReference>
<dbReference type="AlphaFoldDB" id="A0A1H3S567"/>
<evidence type="ECO:0000256" key="5">
    <source>
        <dbReference type="ARBA" id="ARBA00023124"/>
    </source>
</evidence>
<evidence type="ECO:0000256" key="4">
    <source>
        <dbReference type="ARBA" id="ARBA00022801"/>
    </source>
</evidence>
<feature type="region of interest" description="Disordered" evidence="9">
    <location>
        <begin position="73"/>
        <end position="92"/>
    </location>
</feature>
<reference evidence="10 11" key="1">
    <citation type="submission" date="2016-10" db="EMBL/GenBank/DDBJ databases">
        <authorList>
            <person name="de Groot N.N."/>
        </authorList>
    </citation>
    <scope>NUCLEOTIDE SEQUENCE [LARGE SCALE GENOMIC DNA]</scope>
    <source>
        <strain evidence="10 11">LMG 24775</strain>
    </source>
</reference>
<protein>
    <recommendedName>
        <fullName evidence="8">Abasic site processing protein</fullName>
        <ecNumber evidence="8">3.4.-.-</ecNumber>
    </recommendedName>
</protein>